<evidence type="ECO:0000256" key="4">
    <source>
        <dbReference type="ARBA" id="ARBA00022692"/>
    </source>
</evidence>
<dbReference type="GO" id="GO:0006811">
    <property type="term" value="P:monoatomic ion transport"/>
    <property type="evidence" value="ECO:0007669"/>
    <property type="project" value="UniProtKB-KW"/>
</dbReference>
<protein>
    <submittedName>
        <fullName evidence="13">OprF</fullName>
    </submittedName>
</protein>
<reference evidence="13 14" key="1">
    <citation type="journal article" date="2011" name="Front. Microbiol.">
        <title>Genomic signatures of strain selection and enhancement in Bacillus atrophaeus var. globigii, a historical biowarfare simulant.</title>
        <authorList>
            <person name="Gibbons H.S."/>
            <person name="Broomall S.M."/>
            <person name="McNew L.A."/>
            <person name="Daligault H."/>
            <person name="Chapman C."/>
            <person name="Bruce D."/>
            <person name="Karavis M."/>
            <person name="Krepps M."/>
            <person name="McGregor P.A."/>
            <person name="Hong C."/>
            <person name="Park K.H."/>
            <person name="Akmal A."/>
            <person name="Feldman A."/>
            <person name="Lin J.S."/>
            <person name="Chang W.E."/>
            <person name="Higgs B.W."/>
            <person name="Demirev P."/>
            <person name="Lindquist J."/>
            <person name="Liem A."/>
            <person name="Fochler E."/>
            <person name="Read T.D."/>
            <person name="Tapia R."/>
            <person name="Johnson S."/>
            <person name="Bishop-Lilly K.A."/>
            <person name="Detter C."/>
            <person name="Han C."/>
            <person name="Sozhamannan S."/>
            <person name="Rosenzweig C.N."/>
            <person name="Skowronski E.W."/>
        </authorList>
    </citation>
    <scope>NUCLEOTIDE SEQUENCE [LARGE SCALE GENOMIC DNA]</scope>
    <source>
        <strain evidence="13 14">PIT1</strain>
    </source>
</reference>
<keyword evidence="8 10" id="KW-0472">Membrane</keyword>
<evidence type="ECO:0000313" key="14">
    <source>
        <dbReference type="Proteomes" id="UP000288279"/>
    </source>
</evidence>
<evidence type="ECO:0000259" key="12">
    <source>
        <dbReference type="PROSITE" id="PS51123"/>
    </source>
</evidence>
<dbReference type="SUPFAM" id="SSF56925">
    <property type="entry name" value="OMPA-like"/>
    <property type="match status" value="1"/>
</dbReference>
<dbReference type="Gene3D" id="2.40.160.20">
    <property type="match status" value="1"/>
</dbReference>
<dbReference type="Gene3D" id="3.30.1330.60">
    <property type="entry name" value="OmpA-like domain"/>
    <property type="match status" value="1"/>
</dbReference>
<dbReference type="GO" id="GO:0015288">
    <property type="term" value="F:porin activity"/>
    <property type="evidence" value="ECO:0007669"/>
    <property type="project" value="UniProtKB-KW"/>
</dbReference>
<name>A0A432ZM58_9GAMM</name>
<dbReference type="Pfam" id="PF13505">
    <property type="entry name" value="OMP_b-brl"/>
    <property type="match status" value="1"/>
</dbReference>
<feature type="chain" id="PRO_5019434457" evidence="11">
    <location>
        <begin position="49"/>
        <end position="385"/>
    </location>
</feature>
<evidence type="ECO:0000256" key="6">
    <source>
        <dbReference type="ARBA" id="ARBA00023065"/>
    </source>
</evidence>
<dbReference type="AlphaFoldDB" id="A0A432ZM58"/>
<evidence type="ECO:0000256" key="7">
    <source>
        <dbReference type="ARBA" id="ARBA00023114"/>
    </source>
</evidence>
<dbReference type="GO" id="GO:0009279">
    <property type="term" value="C:cell outer membrane"/>
    <property type="evidence" value="ECO:0007669"/>
    <property type="project" value="UniProtKB-SubCell"/>
</dbReference>
<organism evidence="13 14">
    <name type="scientific">Pseudidiomarina taiwanensis</name>
    <dbReference type="NCBI Taxonomy" id="337250"/>
    <lineage>
        <taxon>Bacteria</taxon>
        <taxon>Pseudomonadati</taxon>
        <taxon>Pseudomonadota</taxon>
        <taxon>Gammaproteobacteria</taxon>
        <taxon>Alteromonadales</taxon>
        <taxon>Idiomarinaceae</taxon>
        <taxon>Pseudidiomarina</taxon>
    </lineage>
</organism>
<dbReference type="PRINTS" id="PR01021">
    <property type="entry name" value="OMPADOMAIN"/>
</dbReference>
<dbReference type="PANTHER" id="PTHR30329:SF21">
    <property type="entry name" value="LIPOPROTEIN YIAD-RELATED"/>
    <property type="match status" value="1"/>
</dbReference>
<evidence type="ECO:0000256" key="1">
    <source>
        <dbReference type="ARBA" id="ARBA00004571"/>
    </source>
</evidence>
<keyword evidence="2" id="KW-0813">Transport</keyword>
<dbReference type="InterPro" id="IPR006664">
    <property type="entry name" value="OMP_bac"/>
</dbReference>
<keyword evidence="7" id="KW-0626">Porin</keyword>
<dbReference type="InterPro" id="IPR011250">
    <property type="entry name" value="OMP/PagP_B-barrel"/>
</dbReference>
<evidence type="ECO:0000256" key="11">
    <source>
        <dbReference type="SAM" id="SignalP"/>
    </source>
</evidence>
<evidence type="ECO:0000256" key="5">
    <source>
        <dbReference type="ARBA" id="ARBA00022729"/>
    </source>
</evidence>
<proteinExistence type="predicted"/>
<keyword evidence="3" id="KW-1134">Transmembrane beta strand</keyword>
<gene>
    <name evidence="13" type="ORF">CWI83_00095</name>
</gene>
<keyword evidence="5 11" id="KW-0732">Signal</keyword>
<dbReference type="InterPro" id="IPR036737">
    <property type="entry name" value="OmpA-like_sf"/>
</dbReference>
<feature type="signal peptide" evidence="11">
    <location>
        <begin position="1"/>
        <end position="48"/>
    </location>
</feature>
<evidence type="ECO:0000256" key="9">
    <source>
        <dbReference type="ARBA" id="ARBA00023237"/>
    </source>
</evidence>
<dbReference type="Proteomes" id="UP000288279">
    <property type="component" value="Unassembled WGS sequence"/>
</dbReference>
<dbReference type="CDD" id="cd07185">
    <property type="entry name" value="OmpA_C-like"/>
    <property type="match status" value="1"/>
</dbReference>
<evidence type="ECO:0000256" key="2">
    <source>
        <dbReference type="ARBA" id="ARBA00022448"/>
    </source>
</evidence>
<dbReference type="InterPro" id="IPR027385">
    <property type="entry name" value="Beta-barrel_OMP"/>
</dbReference>
<dbReference type="PROSITE" id="PS51123">
    <property type="entry name" value="OMPA_2"/>
    <property type="match status" value="1"/>
</dbReference>
<dbReference type="GO" id="GO:0046930">
    <property type="term" value="C:pore complex"/>
    <property type="evidence" value="ECO:0007669"/>
    <property type="project" value="UniProtKB-KW"/>
</dbReference>
<feature type="domain" description="OmpA-like" evidence="12">
    <location>
        <begin position="261"/>
        <end position="379"/>
    </location>
</feature>
<evidence type="ECO:0000256" key="8">
    <source>
        <dbReference type="ARBA" id="ARBA00023136"/>
    </source>
</evidence>
<dbReference type="EMBL" id="PIQG01000001">
    <property type="protein sequence ID" value="RUO78966.1"/>
    <property type="molecule type" value="Genomic_DNA"/>
</dbReference>
<keyword evidence="9" id="KW-0998">Cell outer membrane</keyword>
<dbReference type="PANTHER" id="PTHR30329">
    <property type="entry name" value="STATOR ELEMENT OF FLAGELLAR MOTOR COMPLEX"/>
    <property type="match status" value="1"/>
</dbReference>
<dbReference type="InterPro" id="IPR006665">
    <property type="entry name" value="OmpA-like"/>
</dbReference>
<accession>A0A432ZM58</accession>
<keyword evidence="14" id="KW-1185">Reference proteome</keyword>
<dbReference type="SUPFAM" id="SSF103088">
    <property type="entry name" value="OmpA-like"/>
    <property type="match status" value="1"/>
</dbReference>
<evidence type="ECO:0000256" key="3">
    <source>
        <dbReference type="ARBA" id="ARBA00022452"/>
    </source>
</evidence>
<evidence type="ECO:0000256" key="10">
    <source>
        <dbReference type="PROSITE-ProRule" id="PRU00473"/>
    </source>
</evidence>
<dbReference type="Pfam" id="PF00691">
    <property type="entry name" value="OmpA"/>
    <property type="match status" value="1"/>
</dbReference>
<evidence type="ECO:0000313" key="13">
    <source>
        <dbReference type="EMBL" id="RUO78966.1"/>
    </source>
</evidence>
<keyword evidence="6" id="KW-0406">Ion transport</keyword>
<keyword evidence="4" id="KW-0812">Transmembrane</keyword>
<sequence>MKVICSIIVVDFKLVIEKYNRETLMKHSKVISSAILASLLAAPSIASAQDNESAVEKFYVGPRIGLYGTDSERLGLDGTQVVSFAGGLDSIFGGVEVGFNFTPEWGYRAYYDYLNGDTQQSGSVDGRIFGFDVLYNFNQNIYAGVGLNQTKLGEINNRFVRVSAGYKDFVADNLAFTVEGAVQQNDGNLTEFMVLTTLRYYFGFSESTASTYESAAPAEPAPAPTPVVVADTDGDGVRDDRDQCADTPMGHKVDSSGCTLYAEREITRELLVIFPLNSSWIPADQKADIADTAEFMKEHPQLNVTIEGHTDSSGEEKYNQWLSERRAKAVSDSLVNNFGIAASRVTTIGYGESRPKVANDSAENRAMNRRIEAKLSVTERVPVQD</sequence>
<dbReference type="InterPro" id="IPR050330">
    <property type="entry name" value="Bact_OuterMem_StrucFunc"/>
</dbReference>
<comment type="subcellular location">
    <subcellularLocation>
        <location evidence="1">Cell outer membrane</location>
        <topology evidence="1">Multi-pass membrane protein</topology>
    </subcellularLocation>
</comment>
<comment type="caution">
    <text evidence="13">The sequence shown here is derived from an EMBL/GenBank/DDBJ whole genome shotgun (WGS) entry which is preliminary data.</text>
</comment>